<dbReference type="AlphaFoldDB" id="A0A158PFP1"/>
<evidence type="ECO:0000313" key="1">
    <source>
        <dbReference type="WBParaSite" id="ACOC_0000424401-mRNA-1"/>
    </source>
</evidence>
<sequence length="269" mass="30088">LREEKNCALFPYKKCKIKKTSTRIYKAENYKLNVSSFPECKVWQEYWSTAAAEEEGKVRVLNASDADDEPNRNLEKDLKESELIDNEERLKKVGLSEGLLEEYKAVGLLYKEICGDHGRVLWFRDTTDAKSIGITEKSPICEPFMGLIIAESFTFFTVILSLYAYYSSPTLFISSAEAVEGLALKIPMDAFLRFEKIGLYLPGICADYVPKAIDEFNSSSFEGVEIEGPIGVNISALEAAGVNLTALAEKLRNDTEVDEILSRTNGSTK</sequence>
<dbReference type="OMA" id="KSPICEP"/>
<accession>A0A158PFP1</accession>
<proteinExistence type="predicted"/>
<protein>
    <submittedName>
        <fullName evidence="1">CRAL-TRIO domain-containing protein</fullName>
    </submittedName>
</protein>
<dbReference type="WBParaSite" id="ACOC_0000424401-mRNA-1">
    <property type="protein sequence ID" value="ACOC_0000424401-mRNA-1"/>
    <property type="gene ID" value="ACOC_0000424401"/>
</dbReference>
<name>A0A158PFP1_ANGCS</name>
<organism evidence="1">
    <name type="scientific">Angiostrongylus costaricensis</name>
    <name type="common">Nematode worm</name>
    <dbReference type="NCBI Taxonomy" id="334426"/>
    <lineage>
        <taxon>Eukaryota</taxon>
        <taxon>Metazoa</taxon>
        <taxon>Ecdysozoa</taxon>
        <taxon>Nematoda</taxon>
        <taxon>Chromadorea</taxon>
        <taxon>Rhabditida</taxon>
        <taxon>Rhabditina</taxon>
        <taxon>Rhabditomorpha</taxon>
        <taxon>Strongyloidea</taxon>
        <taxon>Metastrongylidae</taxon>
        <taxon>Angiostrongylus</taxon>
    </lineage>
</organism>
<reference evidence="1" key="1">
    <citation type="submission" date="2016-04" db="UniProtKB">
        <authorList>
            <consortium name="WormBaseParasite"/>
        </authorList>
    </citation>
    <scope>IDENTIFICATION</scope>
</reference>